<protein>
    <recommendedName>
        <fullName evidence="2">histidine kinase</fullName>
        <ecNumber evidence="2">2.7.13.3</ecNumber>
    </recommendedName>
</protein>
<dbReference type="InterPro" id="IPR000014">
    <property type="entry name" value="PAS"/>
</dbReference>
<dbReference type="OrthoDB" id="9766459at2"/>
<dbReference type="InterPro" id="IPR005467">
    <property type="entry name" value="His_kinase_dom"/>
</dbReference>
<keyword evidence="4" id="KW-0808">Transferase</keyword>
<dbReference type="Pfam" id="PF02518">
    <property type="entry name" value="HATPase_c"/>
    <property type="match status" value="1"/>
</dbReference>
<dbReference type="EMBL" id="SEWF01000084">
    <property type="protein sequence ID" value="RYU92603.1"/>
    <property type="molecule type" value="Genomic_DNA"/>
</dbReference>
<dbReference type="GO" id="GO:0000155">
    <property type="term" value="F:phosphorelay sensor kinase activity"/>
    <property type="evidence" value="ECO:0007669"/>
    <property type="project" value="InterPro"/>
</dbReference>
<dbReference type="CDD" id="cd00130">
    <property type="entry name" value="PAS"/>
    <property type="match status" value="1"/>
</dbReference>
<dbReference type="SMART" id="SM00387">
    <property type="entry name" value="HATPase_c"/>
    <property type="match status" value="1"/>
</dbReference>
<dbReference type="InterPro" id="IPR036890">
    <property type="entry name" value="HATPase_C_sf"/>
</dbReference>
<accession>A0A4Q5LT74</accession>
<proteinExistence type="predicted"/>
<dbReference type="PROSITE" id="PS50109">
    <property type="entry name" value="HIS_KIN"/>
    <property type="match status" value="1"/>
</dbReference>
<organism evidence="9 10">
    <name type="scientific">Emticicia agri</name>
    <dbReference type="NCBI Taxonomy" id="2492393"/>
    <lineage>
        <taxon>Bacteria</taxon>
        <taxon>Pseudomonadati</taxon>
        <taxon>Bacteroidota</taxon>
        <taxon>Cytophagia</taxon>
        <taxon>Cytophagales</taxon>
        <taxon>Leadbetterellaceae</taxon>
        <taxon>Emticicia</taxon>
    </lineage>
</organism>
<evidence type="ECO:0000256" key="1">
    <source>
        <dbReference type="ARBA" id="ARBA00000085"/>
    </source>
</evidence>
<keyword evidence="5 9" id="KW-0418">Kinase</keyword>
<dbReference type="Pfam" id="PF13426">
    <property type="entry name" value="PAS_9"/>
    <property type="match status" value="1"/>
</dbReference>
<gene>
    <name evidence="9" type="ORF">EWM59_26375</name>
</gene>
<name>A0A4Q5LT74_9BACT</name>
<comment type="caution">
    <text evidence="9">The sequence shown here is derived from an EMBL/GenBank/DDBJ whole genome shotgun (WGS) entry which is preliminary data.</text>
</comment>
<keyword evidence="3" id="KW-0597">Phosphoprotein</keyword>
<evidence type="ECO:0000313" key="10">
    <source>
        <dbReference type="Proteomes" id="UP000293162"/>
    </source>
</evidence>
<keyword evidence="10" id="KW-1185">Reference proteome</keyword>
<dbReference type="NCBIfam" id="TIGR00229">
    <property type="entry name" value="sensory_box"/>
    <property type="match status" value="1"/>
</dbReference>
<dbReference type="SUPFAM" id="SSF47384">
    <property type="entry name" value="Homodimeric domain of signal transducing histidine kinase"/>
    <property type="match status" value="1"/>
</dbReference>
<dbReference type="EC" id="2.7.13.3" evidence="2"/>
<comment type="catalytic activity">
    <reaction evidence="1">
        <text>ATP + protein L-histidine = ADP + protein N-phospho-L-histidine.</text>
        <dbReference type="EC" id="2.7.13.3"/>
    </reaction>
</comment>
<sequence>MRDIDILPLLHIMPAGCVLFDDNGIIQSVNNSLSHLLEYPSQELIGKHIEYIFTVSSRILYQTQVYPSFKLNEKVDEVALSLKSKQGKTIPVLFYCNRTVVEEKIRNVCIIVSAWERQKQMTEISEAKRVQQIVKENETLKKLKEELEIHEQQLDRQIFLLLERNQEHVQLNKVLSHDLQEQIRKIGVFSDLLQSTDELRNNSESKSHLQKIQKSVLKLQNLIRSLQLFVHLDSIEERLTQLKVEDIIKEAKKEAINGTGFNDFILEVGEISSFEGRSYQMKLLFTELFKNAIQNRNPDNRLAIHIESLLIEENMYLANNKRYRYTEHIRIKISDNGDGFENQYSSYIFGLFNKLNTKTDRVGLGLALVKHIVSYHYGTITATSEVGKGSSFIIVLPILQPK</sequence>
<dbReference type="InterPro" id="IPR036097">
    <property type="entry name" value="HisK_dim/P_sf"/>
</dbReference>
<evidence type="ECO:0000256" key="6">
    <source>
        <dbReference type="SAM" id="Coils"/>
    </source>
</evidence>
<dbReference type="PANTHER" id="PTHR43304:SF1">
    <property type="entry name" value="PAC DOMAIN-CONTAINING PROTEIN"/>
    <property type="match status" value="1"/>
</dbReference>
<reference evidence="9 10" key="1">
    <citation type="submission" date="2019-02" db="EMBL/GenBank/DDBJ databases">
        <title>Bacterial novel species Emticicia sp. 17J42-9 isolated from soil.</title>
        <authorList>
            <person name="Jung H.-Y."/>
        </authorList>
    </citation>
    <scope>NUCLEOTIDE SEQUENCE [LARGE SCALE GENOMIC DNA]</scope>
    <source>
        <strain evidence="9 10">17J42-9</strain>
    </source>
</reference>
<dbReference type="Gene3D" id="1.10.287.130">
    <property type="match status" value="1"/>
</dbReference>
<evidence type="ECO:0000256" key="4">
    <source>
        <dbReference type="ARBA" id="ARBA00022679"/>
    </source>
</evidence>
<dbReference type="PANTHER" id="PTHR43304">
    <property type="entry name" value="PHYTOCHROME-LIKE PROTEIN CPH1"/>
    <property type="match status" value="1"/>
</dbReference>
<dbReference type="PRINTS" id="PR00344">
    <property type="entry name" value="BCTRLSENSOR"/>
</dbReference>
<evidence type="ECO:0000313" key="9">
    <source>
        <dbReference type="EMBL" id="RYU92603.1"/>
    </source>
</evidence>
<dbReference type="Gene3D" id="3.30.450.20">
    <property type="entry name" value="PAS domain"/>
    <property type="match status" value="1"/>
</dbReference>
<dbReference type="SUPFAM" id="SSF55785">
    <property type="entry name" value="PYP-like sensor domain (PAS domain)"/>
    <property type="match status" value="1"/>
</dbReference>
<evidence type="ECO:0000256" key="5">
    <source>
        <dbReference type="ARBA" id="ARBA00022777"/>
    </source>
</evidence>
<feature type="domain" description="PAS" evidence="8">
    <location>
        <begin position="2"/>
        <end position="52"/>
    </location>
</feature>
<evidence type="ECO:0000259" key="7">
    <source>
        <dbReference type="PROSITE" id="PS50109"/>
    </source>
</evidence>
<dbReference type="InterPro" id="IPR052162">
    <property type="entry name" value="Sensor_kinase/Photoreceptor"/>
</dbReference>
<feature type="domain" description="Histidine kinase" evidence="7">
    <location>
        <begin position="174"/>
        <end position="400"/>
    </location>
</feature>
<dbReference type="Proteomes" id="UP000293162">
    <property type="component" value="Unassembled WGS sequence"/>
</dbReference>
<dbReference type="AlphaFoldDB" id="A0A4Q5LT74"/>
<dbReference type="InterPro" id="IPR003594">
    <property type="entry name" value="HATPase_dom"/>
</dbReference>
<evidence type="ECO:0000256" key="3">
    <source>
        <dbReference type="ARBA" id="ARBA00022553"/>
    </source>
</evidence>
<dbReference type="Gene3D" id="3.30.565.10">
    <property type="entry name" value="Histidine kinase-like ATPase, C-terminal domain"/>
    <property type="match status" value="1"/>
</dbReference>
<evidence type="ECO:0000256" key="2">
    <source>
        <dbReference type="ARBA" id="ARBA00012438"/>
    </source>
</evidence>
<evidence type="ECO:0000259" key="8">
    <source>
        <dbReference type="PROSITE" id="PS50112"/>
    </source>
</evidence>
<dbReference type="RefSeq" id="WP_130024220.1">
    <property type="nucleotide sequence ID" value="NZ_SEWF01000084.1"/>
</dbReference>
<dbReference type="InterPro" id="IPR004358">
    <property type="entry name" value="Sig_transdc_His_kin-like_C"/>
</dbReference>
<feature type="coiled-coil region" evidence="6">
    <location>
        <begin position="130"/>
        <end position="160"/>
    </location>
</feature>
<dbReference type="PROSITE" id="PS50112">
    <property type="entry name" value="PAS"/>
    <property type="match status" value="1"/>
</dbReference>
<keyword evidence="6" id="KW-0175">Coiled coil</keyword>
<dbReference type="InterPro" id="IPR035965">
    <property type="entry name" value="PAS-like_dom_sf"/>
</dbReference>
<dbReference type="SUPFAM" id="SSF55874">
    <property type="entry name" value="ATPase domain of HSP90 chaperone/DNA topoisomerase II/histidine kinase"/>
    <property type="match status" value="1"/>
</dbReference>